<feature type="region of interest" description="Disordered" evidence="1">
    <location>
        <begin position="25"/>
        <end position="52"/>
    </location>
</feature>
<organism evidence="2 3">
    <name type="scientific">Solihabitans fulvus</name>
    <dbReference type="NCBI Taxonomy" id="1892852"/>
    <lineage>
        <taxon>Bacteria</taxon>
        <taxon>Bacillati</taxon>
        <taxon>Actinomycetota</taxon>
        <taxon>Actinomycetes</taxon>
        <taxon>Pseudonocardiales</taxon>
        <taxon>Pseudonocardiaceae</taxon>
        <taxon>Solihabitans</taxon>
    </lineage>
</organism>
<dbReference type="EMBL" id="VUOB01000226">
    <property type="protein sequence ID" value="KAA2242380.1"/>
    <property type="molecule type" value="Genomic_DNA"/>
</dbReference>
<accession>A0A5B2VUL4</accession>
<proteinExistence type="predicted"/>
<evidence type="ECO:0000313" key="3">
    <source>
        <dbReference type="Proteomes" id="UP000323454"/>
    </source>
</evidence>
<feature type="non-terminal residue" evidence="2">
    <location>
        <position position="161"/>
    </location>
</feature>
<dbReference type="Proteomes" id="UP000323454">
    <property type="component" value="Unassembled WGS sequence"/>
</dbReference>
<evidence type="ECO:0000313" key="2">
    <source>
        <dbReference type="EMBL" id="KAA2242380.1"/>
    </source>
</evidence>
<feature type="region of interest" description="Disordered" evidence="1">
    <location>
        <begin position="137"/>
        <end position="161"/>
    </location>
</feature>
<reference evidence="2 3" key="2">
    <citation type="submission" date="2019-09" db="EMBL/GenBank/DDBJ databases">
        <authorList>
            <person name="Jin C."/>
        </authorList>
    </citation>
    <scope>NUCLEOTIDE SEQUENCE [LARGE SCALE GENOMIC DNA]</scope>
    <source>
        <strain evidence="2 3">AN110305</strain>
    </source>
</reference>
<feature type="compositionally biased region" description="Low complexity" evidence="1">
    <location>
        <begin position="68"/>
        <end position="78"/>
    </location>
</feature>
<comment type="caution">
    <text evidence="2">The sequence shown here is derived from an EMBL/GenBank/DDBJ whole genome shotgun (WGS) entry which is preliminary data.</text>
</comment>
<name>A0A5B2VUL4_9PSEU</name>
<evidence type="ECO:0000256" key="1">
    <source>
        <dbReference type="SAM" id="MobiDB-lite"/>
    </source>
</evidence>
<reference evidence="2 3" key="1">
    <citation type="submission" date="2019-09" db="EMBL/GenBank/DDBJ databases">
        <title>Goodfellowia gen. nov., a new genus of the Pseudonocardineae related to Actinoalloteichus, containing Goodfellowia coeruleoviolacea gen. nov., comb. nov. gen. nov., comb. nov.</title>
        <authorList>
            <person name="Labeda D."/>
        </authorList>
    </citation>
    <scope>NUCLEOTIDE SEQUENCE [LARGE SCALE GENOMIC DNA]</scope>
    <source>
        <strain evidence="2 3">AN110305</strain>
    </source>
</reference>
<keyword evidence="3" id="KW-1185">Reference proteome</keyword>
<protein>
    <submittedName>
        <fullName evidence="2">Uncharacterized protein</fullName>
    </submittedName>
</protein>
<dbReference type="RefSeq" id="WP_223199624.1">
    <property type="nucleotide sequence ID" value="NZ_VUOB01000226.1"/>
</dbReference>
<feature type="region of interest" description="Disordered" evidence="1">
    <location>
        <begin position="68"/>
        <end position="100"/>
    </location>
</feature>
<dbReference type="AlphaFoldDB" id="A0A5B2VUL4"/>
<sequence>MQSRTTDSATIWPATVAGTTAVGQSALDANTARPPRQAAAVTGALTPEPRQDARLAGDQPTLLAAAPAPHFPAARSAATGPRTVASAPTAVPKGWPAKPASSVWSWMAGQRPPMAVMVAGAEGGLGTSLVTAPVGETVAGASPCPPGAVDPGGAPRGGPPP</sequence>
<gene>
    <name evidence="2" type="ORF">F0L68_41400</name>
</gene>